<dbReference type="EMBL" id="JAZHXJ010000001">
    <property type="protein sequence ID" value="KAL1884312.1"/>
    <property type="molecule type" value="Genomic_DNA"/>
</dbReference>
<feature type="compositionally biased region" description="Basic and acidic residues" evidence="1">
    <location>
        <begin position="219"/>
        <end position="237"/>
    </location>
</feature>
<dbReference type="Pfam" id="PF13136">
    <property type="entry name" value="DUF3984"/>
    <property type="match status" value="1"/>
</dbReference>
<feature type="region of interest" description="Disordered" evidence="1">
    <location>
        <begin position="303"/>
        <end position="325"/>
    </location>
</feature>
<organism evidence="2 3">
    <name type="scientific">Phialemonium thermophilum</name>
    <dbReference type="NCBI Taxonomy" id="223376"/>
    <lineage>
        <taxon>Eukaryota</taxon>
        <taxon>Fungi</taxon>
        <taxon>Dikarya</taxon>
        <taxon>Ascomycota</taxon>
        <taxon>Pezizomycotina</taxon>
        <taxon>Sordariomycetes</taxon>
        <taxon>Sordariomycetidae</taxon>
        <taxon>Cephalothecales</taxon>
        <taxon>Cephalothecaceae</taxon>
        <taxon>Phialemonium</taxon>
    </lineage>
</organism>
<gene>
    <name evidence="2" type="ORF">VTK73DRAFT_6</name>
</gene>
<protein>
    <recommendedName>
        <fullName evidence="4">DUF3984 domain-containing protein</fullName>
    </recommendedName>
</protein>
<feature type="compositionally biased region" description="Polar residues" evidence="1">
    <location>
        <begin position="203"/>
        <end position="218"/>
    </location>
</feature>
<evidence type="ECO:0000313" key="2">
    <source>
        <dbReference type="EMBL" id="KAL1884312.1"/>
    </source>
</evidence>
<name>A0ABR3Y7P8_9PEZI</name>
<comment type="caution">
    <text evidence="2">The sequence shown here is derived from an EMBL/GenBank/DDBJ whole genome shotgun (WGS) entry which is preliminary data.</text>
</comment>
<proteinExistence type="predicted"/>
<feature type="region of interest" description="Disordered" evidence="1">
    <location>
        <begin position="53"/>
        <end position="125"/>
    </location>
</feature>
<feature type="region of interest" description="Disordered" evidence="1">
    <location>
        <begin position="183"/>
        <end position="249"/>
    </location>
</feature>
<evidence type="ECO:0000313" key="3">
    <source>
        <dbReference type="Proteomes" id="UP001586593"/>
    </source>
</evidence>
<feature type="compositionally biased region" description="Polar residues" evidence="1">
    <location>
        <begin position="148"/>
        <end position="162"/>
    </location>
</feature>
<evidence type="ECO:0000256" key="1">
    <source>
        <dbReference type="SAM" id="MobiDB-lite"/>
    </source>
</evidence>
<evidence type="ECO:0008006" key="4">
    <source>
        <dbReference type="Google" id="ProtNLM"/>
    </source>
</evidence>
<feature type="region of interest" description="Disordered" evidence="1">
    <location>
        <begin position="144"/>
        <end position="166"/>
    </location>
</feature>
<dbReference type="Proteomes" id="UP001586593">
    <property type="component" value="Unassembled WGS sequence"/>
</dbReference>
<sequence length="368" mass="40773">MDVAFNQHSSYARRKNRSTATLNQLSLAPLTPKLPLGDQDYFTDLASAPSYHSTSYLEGKSAPTTPRLLSRSQGPHQRHPSIPTTGLLKSKSATHLPSSHNRKSKSDAGLSAVSQRRGDHTLSSGRTDADWLFRAGAVISSETRESKGQSWLVSRASSTSLTGLRDTEEMALERELARERERELASRRASRRGSIVQQDDDQSLLSSPALSRLGSRSQSRADSRTQLESPFERRSTDEYFPQQDGSITGPDFINLDEELEVAELDANHEDEAYVRRLVKRGNLGVSGWFGNVFGWGLFSVEENGEESDDDREKAEADPEELSEELRKPSVHRLESLMTAQEAIPPPKPDEGGWQDAAWLLSVASKVLL</sequence>
<accession>A0ABR3Y7P8</accession>
<dbReference type="InterPro" id="IPR025040">
    <property type="entry name" value="DUF3984"/>
</dbReference>
<reference evidence="2 3" key="1">
    <citation type="journal article" date="2024" name="Commun. Biol.">
        <title>Comparative genomic analysis of thermophilic fungi reveals convergent evolutionary adaptations and gene losses.</title>
        <authorList>
            <person name="Steindorff A.S."/>
            <person name="Aguilar-Pontes M.V."/>
            <person name="Robinson A.J."/>
            <person name="Andreopoulos B."/>
            <person name="LaButti K."/>
            <person name="Kuo A."/>
            <person name="Mondo S."/>
            <person name="Riley R."/>
            <person name="Otillar R."/>
            <person name="Haridas S."/>
            <person name="Lipzen A."/>
            <person name="Grimwood J."/>
            <person name="Schmutz J."/>
            <person name="Clum A."/>
            <person name="Reid I.D."/>
            <person name="Moisan M.C."/>
            <person name="Butler G."/>
            <person name="Nguyen T.T.M."/>
            <person name="Dewar K."/>
            <person name="Conant G."/>
            <person name="Drula E."/>
            <person name="Henrissat B."/>
            <person name="Hansel C."/>
            <person name="Singer S."/>
            <person name="Hutchinson M.I."/>
            <person name="de Vries R.P."/>
            <person name="Natvig D.O."/>
            <person name="Powell A.J."/>
            <person name="Tsang A."/>
            <person name="Grigoriev I.V."/>
        </authorList>
    </citation>
    <scope>NUCLEOTIDE SEQUENCE [LARGE SCALE GENOMIC DNA]</scope>
    <source>
        <strain evidence="2 3">ATCC 24622</strain>
    </source>
</reference>
<keyword evidence="3" id="KW-1185">Reference proteome</keyword>